<comment type="caution">
    <text evidence="2">The sequence shown here is derived from an EMBL/GenBank/DDBJ whole genome shotgun (WGS) entry which is preliminary data.</text>
</comment>
<evidence type="ECO:0000256" key="1">
    <source>
        <dbReference type="SAM" id="MobiDB-lite"/>
    </source>
</evidence>
<feature type="compositionally biased region" description="Polar residues" evidence="1">
    <location>
        <begin position="242"/>
        <end position="265"/>
    </location>
</feature>
<feature type="region of interest" description="Disordered" evidence="1">
    <location>
        <begin position="187"/>
        <end position="378"/>
    </location>
</feature>
<evidence type="ECO:0000313" key="3">
    <source>
        <dbReference type="Proteomes" id="UP001054837"/>
    </source>
</evidence>
<organism evidence="2 3">
    <name type="scientific">Caerostris darwini</name>
    <dbReference type="NCBI Taxonomy" id="1538125"/>
    <lineage>
        <taxon>Eukaryota</taxon>
        <taxon>Metazoa</taxon>
        <taxon>Ecdysozoa</taxon>
        <taxon>Arthropoda</taxon>
        <taxon>Chelicerata</taxon>
        <taxon>Arachnida</taxon>
        <taxon>Araneae</taxon>
        <taxon>Araneomorphae</taxon>
        <taxon>Entelegynae</taxon>
        <taxon>Araneoidea</taxon>
        <taxon>Araneidae</taxon>
        <taxon>Caerostris</taxon>
    </lineage>
</organism>
<accession>A0AAV4S591</accession>
<feature type="compositionally biased region" description="Low complexity" evidence="1">
    <location>
        <begin position="270"/>
        <end position="280"/>
    </location>
</feature>
<evidence type="ECO:0000313" key="2">
    <source>
        <dbReference type="EMBL" id="GIY27213.1"/>
    </source>
</evidence>
<name>A0AAV4S591_9ARAC</name>
<protein>
    <submittedName>
        <fullName evidence="2">Uncharacterized protein</fullName>
    </submittedName>
</protein>
<feature type="compositionally biased region" description="Basic and acidic residues" evidence="1">
    <location>
        <begin position="323"/>
        <end position="334"/>
    </location>
</feature>
<feature type="compositionally biased region" description="Polar residues" evidence="1">
    <location>
        <begin position="368"/>
        <end position="378"/>
    </location>
</feature>
<sequence length="506" mass="55929">MSDAADATFESILEDLYNPNSTTLPPSTQDYLDQVLSPPPMVTPMDLDFLDNLESLPVAGPDGQSMPMGMPMDFNDFMTWADTPATVQPESEKDLNAAPEPVVEKDLKSAIQPVVEKDVKAATQPIAKKNLKRMLLNEDDCAKRVVPAARKDLSKMFDEPIHPDTSQSTNMSGHTEDFLLLEEGELDYEELDDTESPSTTCSGLKDNAKRSSTFGSGSTNGVGRSSTFGSVELTFGSDSVKRSSTFGSGSKDSVKRSSTFGSGSKDSVKRSSTFGSGSSDSVKRPSTFGSGSSDSVKRPSTFGSGSSDSAKPIQQKRVITIETEMKKTSQDHRPASPIRRPSLERTPPPATPMRRRMPPHPYKENRFVSRNPTPSYRRNLFPNHNVQKYFHTKTLYCLAIRKNGFTLSNGSLSTSVDNDAEWKETLKSLLLQKDLNRVFLVDSYTKNEYSLISQTLTNVQAVKLESPSDRLVQPCPYCQDKDCHRWLAVREGVRRLVSVDIDPIRH</sequence>
<dbReference type="AlphaFoldDB" id="A0AAV4S591"/>
<proteinExistence type="predicted"/>
<dbReference type="EMBL" id="BPLQ01007034">
    <property type="protein sequence ID" value="GIY27213.1"/>
    <property type="molecule type" value="Genomic_DNA"/>
</dbReference>
<reference evidence="2 3" key="1">
    <citation type="submission" date="2021-06" db="EMBL/GenBank/DDBJ databases">
        <title>Caerostris darwini draft genome.</title>
        <authorList>
            <person name="Kono N."/>
            <person name="Arakawa K."/>
        </authorList>
    </citation>
    <scope>NUCLEOTIDE SEQUENCE [LARGE SCALE GENOMIC DNA]</scope>
</reference>
<feature type="compositionally biased region" description="Polar residues" evidence="1">
    <location>
        <begin position="210"/>
        <end position="229"/>
    </location>
</feature>
<dbReference type="Proteomes" id="UP001054837">
    <property type="component" value="Unassembled WGS sequence"/>
</dbReference>
<gene>
    <name evidence="2" type="ORF">CDAR_54581</name>
</gene>
<keyword evidence="3" id="KW-1185">Reference proteome</keyword>